<keyword evidence="2" id="KW-1185">Reference proteome</keyword>
<dbReference type="EMBL" id="JAYMGO010000024">
    <property type="protein sequence ID" value="KAL1249033.1"/>
    <property type="molecule type" value="Genomic_DNA"/>
</dbReference>
<evidence type="ECO:0000313" key="2">
    <source>
        <dbReference type="Proteomes" id="UP001558613"/>
    </source>
</evidence>
<comment type="caution">
    <text evidence="1">The sequence shown here is derived from an EMBL/GenBank/DDBJ whole genome shotgun (WGS) entry which is preliminary data.</text>
</comment>
<proteinExistence type="predicted"/>
<sequence>MALSDMELGERQGERSHWSTRLSLFAWKRRFPHTTRCRAFVISLGLGHLTRGAFRAFWQKEYSNPYPCTYHPYLEPDQTQSDQYGSVLPNRDL</sequence>
<protein>
    <submittedName>
        <fullName evidence="1">Uncharacterized protein</fullName>
    </submittedName>
</protein>
<gene>
    <name evidence="1" type="ORF">QQF64_022351</name>
</gene>
<name>A0ABR3LBX6_9TELE</name>
<reference evidence="1 2" key="1">
    <citation type="submission" date="2023-09" db="EMBL/GenBank/DDBJ databases">
        <authorList>
            <person name="Wang M."/>
        </authorList>
    </citation>
    <scope>NUCLEOTIDE SEQUENCE [LARGE SCALE GENOMIC DNA]</scope>
    <source>
        <strain evidence="1">GT-2023</strain>
        <tissue evidence="1">Liver</tissue>
    </source>
</reference>
<dbReference type="Proteomes" id="UP001558613">
    <property type="component" value="Unassembled WGS sequence"/>
</dbReference>
<organism evidence="1 2">
    <name type="scientific">Cirrhinus molitorella</name>
    <name type="common">mud carp</name>
    <dbReference type="NCBI Taxonomy" id="172907"/>
    <lineage>
        <taxon>Eukaryota</taxon>
        <taxon>Metazoa</taxon>
        <taxon>Chordata</taxon>
        <taxon>Craniata</taxon>
        <taxon>Vertebrata</taxon>
        <taxon>Euteleostomi</taxon>
        <taxon>Actinopterygii</taxon>
        <taxon>Neopterygii</taxon>
        <taxon>Teleostei</taxon>
        <taxon>Ostariophysi</taxon>
        <taxon>Cypriniformes</taxon>
        <taxon>Cyprinidae</taxon>
        <taxon>Labeoninae</taxon>
        <taxon>Labeonini</taxon>
        <taxon>Cirrhinus</taxon>
    </lineage>
</organism>
<accession>A0ABR3LBX6</accession>
<evidence type="ECO:0000313" key="1">
    <source>
        <dbReference type="EMBL" id="KAL1249033.1"/>
    </source>
</evidence>